<dbReference type="PANTHER" id="PTHR42770">
    <property type="entry name" value="AMINO ACID TRANSPORTER-RELATED"/>
    <property type="match status" value="1"/>
</dbReference>
<evidence type="ECO:0000256" key="5">
    <source>
        <dbReference type="ARBA" id="ARBA00023136"/>
    </source>
</evidence>
<evidence type="ECO:0000256" key="1">
    <source>
        <dbReference type="ARBA" id="ARBA00004651"/>
    </source>
</evidence>
<feature type="transmembrane region" description="Helical" evidence="6">
    <location>
        <begin position="59"/>
        <end position="80"/>
    </location>
</feature>
<name>A0A840ICR8_9ACTN</name>
<keyword evidence="3 6" id="KW-0812">Transmembrane</keyword>
<feature type="transmembrane region" description="Helical" evidence="6">
    <location>
        <begin position="468"/>
        <end position="487"/>
    </location>
</feature>
<feature type="transmembrane region" description="Helical" evidence="6">
    <location>
        <begin position="29"/>
        <end position="53"/>
    </location>
</feature>
<keyword evidence="8" id="KW-1185">Reference proteome</keyword>
<dbReference type="PANTHER" id="PTHR42770:SF16">
    <property type="entry name" value="AMINO ACID PERMEASE"/>
    <property type="match status" value="1"/>
</dbReference>
<dbReference type="GO" id="GO:0022857">
    <property type="term" value="F:transmembrane transporter activity"/>
    <property type="evidence" value="ECO:0007669"/>
    <property type="project" value="InterPro"/>
</dbReference>
<protein>
    <submittedName>
        <fullName evidence="7">Amino acid transporter</fullName>
    </submittedName>
</protein>
<comment type="subcellular location">
    <subcellularLocation>
        <location evidence="1">Cell membrane</location>
        <topology evidence="1">Multi-pass membrane protein</topology>
    </subcellularLocation>
</comment>
<reference evidence="7 8" key="1">
    <citation type="submission" date="2020-08" db="EMBL/GenBank/DDBJ databases">
        <title>Genomic Encyclopedia of Archaeal and Bacterial Type Strains, Phase II (KMG-II): from individual species to whole genera.</title>
        <authorList>
            <person name="Goeker M."/>
        </authorList>
    </citation>
    <scope>NUCLEOTIDE SEQUENCE [LARGE SCALE GENOMIC DNA]</scope>
    <source>
        <strain evidence="7 8">DSM 23288</strain>
    </source>
</reference>
<feature type="transmembrane region" description="Helical" evidence="6">
    <location>
        <begin position="316"/>
        <end position="338"/>
    </location>
</feature>
<evidence type="ECO:0000256" key="4">
    <source>
        <dbReference type="ARBA" id="ARBA00022989"/>
    </source>
</evidence>
<sequence>MSVADTAAVPTGPASEGRLHRRALGTWDLVFFIVAASAPLTAVAGGQAATYLVTGNMGIPFLFIPLAAVLGVFAVGYAAMSRYVADAGAFYTYVARGLGKIPAVGAAFVALISYNAMQMGIYGLFGVAFGAFMADRVGITLEWYWWCLIGGAIVATLGVLQVDLNARVLALVLILEVIIVAIFDFAVLADPGPEGITFLGFDPSEATGAALGAALTFCVASFVGFESAAIYSEECKDPKRTVARATLIGVAIIGGFYAISSWLLANSVGPHTMVDPEALMRAGFTTPDGAAPDPTTVLIGAGGDRLGAFWADSASLLFATSLFAAVLAFHNAVARYFFALGREGVFPSAFAKVSSRTGSPFVGSIVQSTLALIVVGAFAIAGKDPVLHLFTWLTNLGALGVLLLMAITSFAVVAFFRKRPGLDVTPWRGRIAPAIAGVFLTAILVIGLLNYNVLITSAIDAPMDDMTIILPLILFGGGILGLLVGAWTKSARPAVYAHIGEASPEEIIEAKEG</sequence>
<feature type="transmembrane region" description="Helical" evidence="6">
    <location>
        <begin position="359"/>
        <end position="380"/>
    </location>
</feature>
<dbReference type="GO" id="GO:0005886">
    <property type="term" value="C:plasma membrane"/>
    <property type="evidence" value="ECO:0007669"/>
    <property type="project" value="UniProtKB-SubCell"/>
</dbReference>
<evidence type="ECO:0000256" key="2">
    <source>
        <dbReference type="ARBA" id="ARBA00022475"/>
    </source>
</evidence>
<feature type="transmembrane region" description="Helical" evidence="6">
    <location>
        <begin position="169"/>
        <end position="189"/>
    </location>
</feature>
<evidence type="ECO:0000256" key="3">
    <source>
        <dbReference type="ARBA" id="ARBA00022692"/>
    </source>
</evidence>
<dbReference type="PIRSF" id="PIRSF006060">
    <property type="entry name" value="AA_transporter"/>
    <property type="match status" value="1"/>
</dbReference>
<dbReference type="EMBL" id="JACHNU010000001">
    <property type="protein sequence ID" value="MBB4661874.1"/>
    <property type="molecule type" value="Genomic_DNA"/>
</dbReference>
<accession>A0A840ICR8</accession>
<dbReference type="AlphaFoldDB" id="A0A840ICR8"/>
<keyword evidence="4 6" id="KW-1133">Transmembrane helix</keyword>
<keyword evidence="2" id="KW-1003">Cell membrane</keyword>
<evidence type="ECO:0000313" key="8">
    <source>
        <dbReference type="Proteomes" id="UP000585272"/>
    </source>
</evidence>
<dbReference type="Proteomes" id="UP000585272">
    <property type="component" value="Unassembled WGS sequence"/>
</dbReference>
<dbReference type="InterPro" id="IPR002293">
    <property type="entry name" value="AA/rel_permease1"/>
</dbReference>
<evidence type="ECO:0000313" key="7">
    <source>
        <dbReference type="EMBL" id="MBB4661874.1"/>
    </source>
</evidence>
<evidence type="ECO:0000256" key="6">
    <source>
        <dbReference type="SAM" id="Phobius"/>
    </source>
</evidence>
<dbReference type="RefSeq" id="WP_183340407.1">
    <property type="nucleotide sequence ID" value="NZ_JACHNU010000001.1"/>
</dbReference>
<dbReference type="Gene3D" id="1.20.1740.10">
    <property type="entry name" value="Amino acid/polyamine transporter I"/>
    <property type="match status" value="1"/>
</dbReference>
<feature type="transmembrane region" description="Helical" evidence="6">
    <location>
        <begin position="101"/>
        <end position="131"/>
    </location>
</feature>
<dbReference type="InterPro" id="IPR050367">
    <property type="entry name" value="APC_superfamily"/>
</dbReference>
<feature type="transmembrane region" description="Helical" evidence="6">
    <location>
        <begin position="392"/>
        <end position="416"/>
    </location>
</feature>
<comment type="caution">
    <text evidence="7">The sequence shown here is derived from an EMBL/GenBank/DDBJ whole genome shotgun (WGS) entry which is preliminary data.</text>
</comment>
<dbReference type="Pfam" id="PF13520">
    <property type="entry name" value="AA_permease_2"/>
    <property type="match status" value="1"/>
</dbReference>
<feature type="transmembrane region" description="Helical" evidence="6">
    <location>
        <begin position="143"/>
        <end position="162"/>
    </location>
</feature>
<feature type="transmembrane region" description="Helical" evidence="6">
    <location>
        <begin position="242"/>
        <end position="265"/>
    </location>
</feature>
<gene>
    <name evidence="7" type="ORF">BDZ31_001447</name>
</gene>
<proteinExistence type="predicted"/>
<feature type="transmembrane region" description="Helical" evidence="6">
    <location>
        <begin position="428"/>
        <end position="448"/>
    </location>
</feature>
<feature type="transmembrane region" description="Helical" evidence="6">
    <location>
        <begin position="209"/>
        <end position="230"/>
    </location>
</feature>
<organism evidence="7 8">
    <name type="scientific">Conexibacter arvalis</name>
    <dbReference type="NCBI Taxonomy" id="912552"/>
    <lineage>
        <taxon>Bacteria</taxon>
        <taxon>Bacillati</taxon>
        <taxon>Actinomycetota</taxon>
        <taxon>Thermoleophilia</taxon>
        <taxon>Solirubrobacterales</taxon>
        <taxon>Conexibacteraceae</taxon>
        <taxon>Conexibacter</taxon>
    </lineage>
</organism>
<keyword evidence="5 6" id="KW-0472">Membrane</keyword>